<keyword evidence="10 11" id="KW-0694">RNA-binding</keyword>
<dbReference type="Gene3D" id="1.10.3090.10">
    <property type="entry name" value="cca-adding enzyme, domain 2"/>
    <property type="match status" value="1"/>
</dbReference>
<dbReference type="InterPro" id="IPR032828">
    <property type="entry name" value="PolyA_RNA-bd"/>
</dbReference>
<feature type="binding site" evidence="11">
    <location>
        <position position="31"/>
    </location>
    <ligand>
        <name>CTP</name>
        <dbReference type="ChEBI" id="CHEBI:37563"/>
    </ligand>
</feature>
<feature type="binding site" evidence="11">
    <location>
        <position position="161"/>
    </location>
    <ligand>
        <name>ATP</name>
        <dbReference type="ChEBI" id="CHEBI:30616"/>
    </ligand>
</feature>
<feature type="binding site" evidence="11">
    <location>
        <position position="155"/>
    </location>
    <ligand>
        <name>ATP</name>
        <dbReference type="ChEBI" id="CHEBI:30616"/>
    </ligand>
</feature>
<dbReference type="GO" id="GO:0001680">
    <property type="term" value="P:tRNA 3'-terminal CCA addition"/>
    <property type="evidence" value="ECO:0007669"/>
    <property type="project" value="UniProtKB-UniRule"/>
</dbReference>
<accession>A0A2A4H0A9</accession>
<evidence type="ECO:0000313" key="15">
    <source>
        <dbReference type="EMBL" id="PCF57256.1"/>
    </source>
</evidence>
<dbReference type="GO" id="GO:0160016">
    <property type="term" value="F:CCACCA tRNA nucleotidyltransferase activity"/>
    <property type="evidence" value="ECO:0007669"/>
    <property type="project" value="RHEA"/>
</dbReference>
<keyword evidence="5 11" id="KW-0479">Metal-binding</keyword>
<evidence type="ECO:0000256" key="6">
    <source>
        <dbReference type="ARBA" id="ARBA00022741"/>
    </source>
</evidence>
<evidence type="ECO:0000256" key="10">
    <source>
        <dbReference type="ARBA" id="ARBA00022884"/>
    </source>
</evidence>
<comment type="similarity">
    <text evidence="11">Belongs to the tRNA nucleotidyltransferase/poly(A) polymerase family. Bacterial CCA-adding enzyme type 3 subfamily.</text>
</comment>
<keyword evidence="4 11" id="KW-0548">Nucleotidyltransferase</keyword>
<comment type="catalytic activity">
    <reaction evidence="11">
        <text>a tRNA precursor + 2 CTP + ATP = a tRNA with a 3' CCA end + 3 diphosphate</text>
        <dbReference type="Rhea" id="RHEA:14433"/>
        <dbReference type="Rhea" id="RHEA-COMP:10465"/>
        <dbReference type="Rhea" id="RHEA-COMP:10468"/>
        <dbReference type="ChEBI" id="CHEBI:30616"/>
        <dbReference type="ChEBI" id="CHEBI:33019"/>
        <dbReference type="ChEBI" id="CHEBI:37563"/>
        <dbReference type="ChEBI" id="CHEBI:74896"/>
        <dbReference type="ChEBI" id="CHEBI:83071"/>
        <dbReference type="EC" id="2.7.7.72"/>
    </reaction>
</comment>
<dbReference type="CDD" id="cd05398">
    <property type="entry name" value="NT_ClassII-CCAase"/>
    <property type="match status" value="1"/>
</dbReference>
<evidence type="ECO:0000259" key="13">
    <source>
        <dbReference type="Pfam" id="PF12627"/>
    </source>
</evidence>
<keyword evidence="3 11" id="KW-0819">tRNA processing</keyword>
<dbReference type="GO" id="GO:0000287">
    <property type="term" value="F:magnesium ion binding"/>
    <property type="evidence" value="ECO:0007669"/>
    <property type="project" value="UniProtKB-UniRule"/>
</dbReference>
<sequence length="400" mass="46416">MNQSQFELAKPILEQLIQHGYEAYFVGGSVRDFIMNRPIHDVDITTNATPDEIEALFEHTIPIGKEHGTINVVWEHENYEVTTFRAEAEYVDHRRPTEVYFVRDLYQDVERRDFTMNAIAMTVNYERIDHFDGESDIEQRIIRTVGDAKTRFDEDALRILRGLRFKSQLGFTIEETTFEAMAQQMADLEYLSIERIMNELTLLVKGRYVAETFSILEPLHLWRYIPYFKDVDVAAIKLNAPVDIESFLAILSYRTNHQAFKTLKLSNAQVRTIQTLMSAIQSAQTIDTKVQLQQFVYDFGIEVALKINELRPILADNQIDLPSSIIFNSASLQAVWEDLPIQSREDLAIDGKWLMQAFQLKGGPWIKDVLRQVERAVIQRQVNNQTEAIIEWVRTHVKIS</sequence>
<evidence type="ECO:0000259" key="14">
    <source>
        <dbReference type="Pfam" id="PF13735"/>
    </source>
</evidence>
<feature type="binding site" evidence="11">
    <location>
        <position position="41"/>
    </location>
    <ligand>
        <name>Mg(2+)</name>
        <dbReference type="ChEBI" id="CHEBI:18420"/>
    </ligand>
</feature>
<dbReference type="EC" id="2.7.7.72" evidence="11"/>
<comment type="catalytic activity">
    <reaction evidence="11">
        <text>a tRNA with a 3' CCA end + 2 CTP + ATP = a tRNA with a 3' CCACCA end + 3 diphosphate</text>
        <dbReference type="Rhea" id="RHEA:76235"/>
        <dbReference type="Rhea" id="RHEA-COMP:10468"/>
        <dbReference type="Rhea" id="RHEA-COMP:18655"/>
        <dbReference type="ChEBI" id="CHEBI:30616"/>
        <dbReference type="ChEBI" id="CHEBI:33019"/>
        <dbReference type="ChEBI" id="CHEBI:37563"/>
        <dbReference type="ChEBI" id="CHEBI:83071"/>
        <dbReference type="ChEBI" id="CHEBI:195187"/>
    </reaction>
</comment>
<dbReference type="SUPFAM" id="SSF81891">
    <property type="entry name" value="Poly A polymerase C-terminal region-like"/>
    <property type="match status" value="1"/>
</dbReference>
<feature type="binding site" evidence="11">
    <location>
        <position position="112"/>
    </location>
    <ligand>
        <name>CTP</name>
        <dbReference type="ChEBI" id="CHEBI:37563"/>
    </ligand>
</feature>
<evidence type="ECO:0000259" key="12">
    <source>
        <dbReference type="Pfam" id="PF01743"/>
    </source>
</evidence>
<dbReference type="HAMAP" id="MF_01263">
    <property type="entry name" value="CCA_bact_type3"/>
    <property type="match status" value="1"/>
</dbReference>
<feature type="binding site" evidence="11">
    <location>
        <position position="112"/>
    </location>
    <ligand>
        <name>ATP</name>
        <dbReference type="ChEBI" id="CHEBI:30616"/>
    </ligand>
</feature>
<dbReference type="Proteomes" id="UP000218335">
    <property type="component" value="Unassembled WGS sequence"/>
</dbReference>
<feature type="binding site" evidence="11">
    <location>
        <position position="158"/>
    </location>
    <ligand>
        <name>CTP</name>
        <dbReference type="ChEBI" id="CHEBI:37563"/>
    </ligand>
</feature>
<evidence type="ECO:0000256" key="8">
    <source>
        <dbReference type="ARBA" id="ARBA00022840"/>
    </source>
</evidence>
<dbReference type="EMBL" id="MWUU01000001">
    <property type="protein sequence ID" value="PCF57256.1"/>
    <property type="molecule type" value="Genomic_DNA"/>
</dbReference>
<dbReference type="GO" id="GO:0000049">
    <property type="term" value="F:tRNA binding"/>
    <property type="evidence" value="ECO:0007669"/>
    <property type="project" value="UniProtKB-UniRule"/>
</dbReference>
<feature type="domain" description="tRNA nucleotidyltransferase/poly(A) polymerase RNA and SrmB- binding" evidence="13">
    <location>
        <begin position="170"/>
        <end position="228"/>
    </location>
</feature>
<dbReference type="InterPro" id="IPR043519">
    <property type="entry name" value="NT_sf"/>
</dbReference>
<dbReference type="AlphaFoldDB" id="A0A2A4H0A9"/>
<evidence type="ECO:0000256" key="7">
    <source>
        <dbReference type="ARBA" id="ARBA00022800"/>
    </source>
</evidence>
<feature type="domain" description="CCA-adding enzyme C-terminal" evidence="14">
    <location>
        <begin position="251"/>
        <end position="393"/>
    </location>
</feature>
<feature type="binding site" evidence="11">
    <location>
        <position position="31"/>
    </location>
    <ligand>
        <name>ATP</name>
        <dbReference type="ChEBI" id="CHEBI:30616"/>
    </ligand>
</feature>
<proteinExistence type="inferred from homology"/>
<comment type="cofactor">
    <cofactor evidence="1 11">
        <name>Mg(2+)</name>
        <dbReference type="ChEBI" id="CHEBI:18420"/>
    </cofactor>
</comment>
<comment type="caution">
    <text evidence="15">The sequence shown here is derived from an EMBL/GenBank/DDBJ whole genome shotgun (WGS) entry which is preliminary data.</text>
</comment>
<keyword evidence="2 11" id="KW-0808">Transferase</keyword>
<protein>
    <recommendedName>
        <fullName evidence="11">CCA-adding enzyme</fullName>
        <ecNumber evidence="11">2.7.7.72</ecNumber>
    </recommendedName>
    <alternativeName>
        <fullName evidence="11">CCA tRNA nucleotidyltransferase</fullName>
    </alternativeName>
    <alternativeName>
        <fullName evidence="11">tRNA CCA-pyrophosphorylase</fullName>
    </alternativeName>
    <alternativeName>
        <fullName evidence="11">tRNA adenylyl-/cytidylyl- transferase</fullName>
    </alternativeName>
    <alternativeName>
        <fullName evidence="11">tRNA nucleotidyltransferase</fullName>
    </alternativeName>
    <alternativeName>
        <fullName evidence="11">tRNA-NT</fullName>
    </alternativeName>
</protein>
<feature type="binding site" evidence="11">
    <location>
        <position position="158"/>
    </location>
    <ligand>
        <name>ATP</name>
        <dbReference type="ChEBI" id="CHEBI:30616"/>
    </ligand>
</feature>
<feature type="binding site" evidence="11">
    <location>
        <position position="28"/>
    </location>
    <ligand>
        <name>ATP</name>
        <dbReference type="ChEBI" id="CHEBI:30616"/>
    </ligand>
</feature>
<comment type="subunit">
    <text evidence="11">Homodimer.</text>
</comment>
<dbReference type="GO" id="GO:0042245">
    <property type="term" value="P:RNA repair"/>
    <property type="evidence" value="ECO:0007669"/>
    <property type="project" value="UniProtKB-KW"/>
</dbReference>
<evidence type="ECO:0000256" key="3">
    <source>
        <dbReference type="ARBA" id="ARBA00022694"/>
    </source>
</evidence>
<evidence type="ECO:0000256" key="9">
    <source>
        <dbReference type="ARBA" id="ARBA00022842"/>
    </source>
</evidence>
<dbReference type="Pfam" id="PF12627">
    <property type="entry name" value="PolyA_pol_RNAbd"/>
    <property type="match status" value="1"/>
</dbReference>
<dbReference type="PANTHER" id="PTHR46173:SF1">
    <property type="entry name" value="CCA TRNA NUCLEOTIDYLTRANSFERASE 1, MITOCHONDRIAL"/>
    <property type="match status" value="1"/>
</dbReference>
<comment type="function">
    <text evidence="11">Catalyzes the addition and repair of the essential 3'-terminal CCA sequence in tRNAs without using a nucleic acid template. Adds these three nucleotides in the order of C, C, and A to the tRNA nucleotide-73, using CTP and ATP as substrates and producing inorganic pyrophosphate. tRNA 3'-terminal CCA addition is required both for tRNA processing and repair. Also involved in tRNA surveillance by mediating tandem CCA addition to generate a CCACCA at the 3' terminus of unstable tRNAs. While stable tRNAs receive only 3'-terminal CCA, unstable tRNAs are marked with CCACCA and rapidly degraded.</text>
</comment>
<evidence type="ECO:0000313" key="16">
    <source>
        <dbReference type="Proteomes" id="UP000218335"/>
    </source>
</evidence>
<dbReference type="Pfam" id="PF13735">
    <property type="entry name" value="tRNA_NucTran2_2"/>
    <property type="match status" value="1"/>
</dbReference>
<feature type="binding site" evidence="11">
    <location>
        <position position="155"/>
    </location>
    <ligand>
        <name>CTP</name>
        <dbReference type="ChEBI" id="CHEBI:37563"/>
    </ligand>
</feature>
<evidence type="ECO:0000256" key="2">
    <source>
        <dbReference type="ARBA" id="ARBA00022679"/>
    </source>
</evidence>
<keyword evidence="9 11" id="KW-0460">Magnesium</keyword>
<evidence type="ECO:0000256" key="4">
    <source>
        <dbReference type="ARBA" id="ARBA00022695"/>
    </source>
</evidence>
<dbReference type="Pfam" id="PF01743">
    <property type="entry name" value="PolyA_pol"/>
    <property type="match status" value="1"/>
</dbReference>
<feature type="binding site" evidence="11">
    <location>
        <position position="164"/>
    </location>
    <ligand>
        <name>ATP</name>
        <dbReference type="ChEBI" id="CHEBI:30616"/>
    </ligand>
</feature>
<dbReference type="PANTHER" id="PTHR46173">
    <property type="entry name" value="CCA TRNA NUCLEOTIDYLTRANSFERASE 1, MITOCHONDRIAL"/>
    <property type="match status" value="1"/>
</dbReference>
<dbReference type="InterPro" id="IPR023068">
    <property type="entry name" value="CCA-adding_enz_firmicutes"/>
</dbReference>
<feature type="binding site" evidence="11">
    <location>
        <position position="43"/>
    </location>
    <ligand>
        <name>Mg(2+)</name>
        <dbReference type="ChEBI" id="CHEBI:18420"/>
    </ligand>
</feature>
<dbReference type="GO" id="GO:0005524">
    <property type="term" value="F:ATP binding"/>
    <property type="evidence" value="ECO:0007669"/>
    <property type="project" value="UniProtKB-UniRule"/>
</dbReference>
<dbReference type="Gene3D" id="3.30.460.10">
    <property type="entry name" value="Beta Polymerase, domain 2"/>
    <property type="match status" value="1"/>
</dbReference>
<feature type="binding site" evidence="11">
    <location>
        <position position="28"/>
    </location>
    <ligand>
        <name>CTP</name>
        <dbReference type="ChEBI" id="CHEBI:37563"/>
    </ligand>
</feature>
<dbReference type="InterPro" id="IPR002646">
    <property type="entry name" value="PolA_pol_head_dom"/>
</dbReference>
<dbReference type="NCBIfam" id="NF009814">
    <property type="entry name" value="PRK13299.1"/>
    <property type="match status" value="1"/>
</dbReference>
<feature type="domain" description="Poly A polymerase head" evidence="12">
    <location>
        <begin position="23"/>
        <end position="143"/>
    </location>
</feature>
<dbReference type="InterPro" id="IPR032810">
    <property type="entry name" value="CCA-adding_enz_C"/>
</dbReference>
<keyword evidence="7 11" id="KW-0692">RNA repair</keyword>
<evidence type="ECO:0000256" key="1">
    <source>
        <dbReference type="ARBA" id="ARBA00001946"/>
    </source>
</evidence>
<name>A0A2A4H0A9_9STAP</name>
<organism evidence="15 16">
    <name type="scientific">Staphylococcus delphini</name>
    <dbReference type="NCBI Taxonomy" id="53344"/>
    <lineage>
        <taxon>Bacteria</taxon>
        <taxon>Bacillati</taxon>
        <taxon>Bacillota</taxon>
        <taxon>Bacilli</taxon>
        <taxon>Bacillales</taxon>
        <taxon>Staphylococcaceae</taxon>
        <taxon>Staphylococcus</taxon>
        <taxon>Staphylococcus intermedius group</taxon>
    </lineage>
</organism>
<keyword evidence="8 11" id="KW-0067">ATP-binding</keyword>
<reference evidence="15 16" key="1">
    <citation type="journal article" date="2017" name="PLoS ONE">
        <title>Development of a real-time PCR for detection of Staphylococcus pseudintermedius using a novel automated comparison of whole-genome sequences.</title>
        <authorList>
            <person name="Verstappen K.M."/>
            <person name="Huijbregts L."/>
            <person name="Spaninks M."/>
            <person name="Wagenaar J.A."/>
            <person name="Fluit A.C."/>
            <person name="Duim B."/>
        </authorList>
    </citation>
    <scope>NUCLEOTIDE SEQUENCE [LARGE SCALE GENOMIC DNA]</scope>
    <source>
        <strain evidence="15 16">215070706401-1</strain>
    </source>
</reference>
<feature type="binding site" evidence="11">
    <location>
        <position position="161"/>
    </location>
    <ligand>
        <name>CTP</name>
        <dbReference type="ChEBI" id="CHEBI:37563"/>
    </ligand>
</feature>
<dbReference type="InterPro" id="IPR050264">
    <property type="entry name" value="Bact_CCA-adding_enz_type3_sf"/>
</dbReference>
<keyword evidence="6 11" id="KW-0547">Nucleotide-binding</keyword>
<dbReference type="Gene3D" id="1.10.246.80">
    <property type="match status" value="1"/>
</dbReference>
<dbReference type="SUPFAM" id="SSF81301">
    <property type="entry name" value="Nucleotidyltransferase"/>
    <property type="match status" value="1"/>
</dbReference>
<dbReference type="GO" id="GO:0004810">
    <property type="term" value="F:CCA tRNA nucleotidyltransferase activity"/>
    <property type="evidence" value="ECO:0007669"/>
    <property type="project" value="UniProtKB-UniRule"/>
</dbReference>
<evidence type="ECO:0000256" key="5">
    <source>
        <dbReference type="ARBA" id="ARBA00022723"/>
    </source>
</evidence>
<evidence type="ECO:0000256" key="11">
    <source>
        <dbReference type="HAMAP-Rule" id="MF_01263"/>
    </source>
</evidence>
<comment type="miscellaneous">
    <text evidence="11">A single active site specifically recognizes both ATP and CTP and is responsible for their addition.</text>
</comment>
<dbReference type="RefSeq" id="WP_096591859.1">
    <property type="nucleotide sequence ID" value="NZ_MWUU01000001.1"/>
</dbReference>
<gene>
    <name evidence="11" type="primary">cca</name>
    <name evidence="15" type="ORF">B5C08_00570</name>
</gene>
<feature type="binding site" evidence="11">
    <location>
        <position position="164"/>
    </location>
    <ligand>
        <name>CTP</name>
        <dbReference type="ChEBI" id="CHEBI:37563"/>
    </ligand>
</feature>